<dbReference type="OrthoDB" id="5508205at2"/>
<sequence length="227" mass="25024">MRCRSCWSPAASTTRRTGSAGCRAPCSGCSVELPPVTRRPRSVPPEQRQVYVQVVEGLLQHGLKGQVSPRLRERLRQAGVDLDRPLLPLYPVPLWVRCLNIVVEEVYPNLPRAEGFARLARAHVEGYGSTLLGRAVMGVMRMLGPRRMVQRLPEVLRGTDNYTEATLTERGPARYELHINSSVDTPGYVEALFEGLLAAGGAKAPRVTKVHDDGASSTYVLTWTPEP</sequence>
<dbReference type="AlphaFoldDB" id="A0A3A8H1Q7"/>
<gene>
    <name evidence="1" type="ORF">HMI49_29950</name>
</gene>
<dbReference type="EMBL" id="JABFJV010000225">
    <property type="protein sequence ID" value="NOK37426.1"/>
    <property type="molecule type" value="Genomic_DNA"/>
</dbReference>
<accession>A0A3A8H1Q7</accession>
<dbReference type="Pfam" id="PF09536">
    <property type="entry name" value="DUF2378"/>
    <property type="match status" value="1"/>
</dbReference>
<dbReference type="NCBIfam" id="TIGR02265">
    <property type="entry name" value="Mxa_TIGR02265"/>
    <property type="match status" value="1"/>
</dbReference>
<comment type="caution">
    <text evidence="1">The sequence shown here is derived from an EMBL/GenBank/DDBJ whole genome shotgun (WGS) entry which is preliminary data.</text>
</comment>
<organism evidence="1 2">
    <name type="scientific">Corallococcus exercitus</name>
    <dbReference type="NCBI Taxonomy" id="2316736"/>
    <lineage>
        <taxon>Bacteria</taxon>
        <taxon>Pseudomonadati</taxon>
        <taxon>Myxococcota</taxon>
        <taxon>Myxococcia</taxon>
        <taxon>Myxococcales</taxon>
        <taxon>Cystobacterineae</taxon>
        <taxon>Myxococcaceae</taxon>
        <taxon>Corallococcus</taxon>
    </lineage>
</organism>
<evidence type="ECO:0000313" key="1">
    <source>
        <dbReference type="EMBL" id="NOK37426.1"/>
    </source>
</evidence>
<protein>
    <submittedName>
        <fullName evidence="1">DUF2378 family protein</fullName>
    </submittedName>
</protein>
<reference evidence="1 2" key="1">
    <citation type="submission" date="2020-05" db="EMBL/GenBank/DDBJ databases">
        <authorList>
            <person name="Whitworth D."/>
        </authorList>
    </citation>
    <scope>NUCLEOTIDE SEQUENCE [LARGE SCALE GENOMIC DNA]</scope>
    <source>
        <strain evidence="1 2">AB043B</strain>
    </source>
</reference>
<dbReference type="Proteomes" id="UP000563426">
    <property type="component" value="Unassembled WGS sequence"/>
</dbReference>
<name>A0A3A8H1Q7_9BACT</name>
<dbReference type="InterPro" id="IPR011751">
    <property type="entry name" value="Mxa_paralog_2265"/>
</dbReference>
<evidence type="ECO:0000313" key="2">
    <source>
        <dbReference type="Proteomes" id="UP000563426"/>
    </source>
</evidence>
<proteinExistence type="predicted"/>
<keyword evidence="2" id="KW-1185">Reference proteome</keyword>